<dbReference type="EMBL" id="WNWS01000073">
    <property type="protein sequence ID" value="KAE9982639.1"/>
    <property type="molecule type" value="Genomic_DNA"/>
</dbReference>
<evidence type="ECO:0000313" key="5">
    <source>
        <dbReference type="Proteomes" id="UP000447873"/>
    </source>
</evidence>
<feature type="region of interest" description="Disordered" evidence="1">
    <location>
        <begin position="1"/>
        <end position="36"/>
    </location>
</feature>
<evidence type="ECO:0000313" key="4">
    <source>
        <dbReference type="Proteomes" id="UP000433883"/>
    </source>
</evidence>
<feature type="compositionally biased region" description="Basic and acidic residues" evidence="1">
    <location>
        <begin position="75"/>
        <end position="88"/>
    </location>
</feature>
<evidence type="ECO:0000256" key="1">
    <source>
        <dbReference type="SAM" id="MobiDB-lite"/>
    </source>
</evidence>
<gene>
    <name evidence="3" type="ORF">BLS_003690</name>
    <name evidence="2" type="ORF">EG328_010770</name>
</gene>
<dbReference type="EMBL" id="WNWQ01000024">
    <property type="protein sequence ID" value="KAE9983774.1"/>
    <property type="molecule type" value="Genomic_DNA"/>
</dbReference>
<evidence type="ECO:0000313" key="2">
    <source>
        <dbReference type="EMBL" id="KAE9982639.1"/>
    </source>
</evidence>
<comment type="caution">
    <text evidence="3">The sequence shown here is derived from an EMBL/GenBank/DDBJ whole genome shotgun (WGS) entry which is preliminary data.</text>
</comment>
<feature type="region of interest" description="Disordered" evidence="1">
    <location>
        <begin position="72"/>
        <end position="103"/>
    </location>
</feature>
<feature type="compositionally biased region" description="Basic residues" evidence="1">
    <location>
        <begin position="13"/>
        <end position="27"/>
    </location>
</feature>
<protein>
    <submittedName>
        <fullName evidence="3">Uncharacterized protein</fullName>
    </submittedName>
</protein>
<name>A0A8H3V786_VENIN</name>
<evidence type="ECO:0000313" key="3">
    <source>
        <dbReference type="EMBL" id="KAE9983774.1"/>
    </source>
</evidence>
<organism evidence="3 4">
    <name type="scientific">Venturia inaequalis</name>
    <name type="common">Apple scab fungus</name>
    <dbReference type="NCBI Taxonomy" id="5025"/>
    <lineage>
        <taxon>Eukaryota</taxon>
        <taxon>Fungi</taxon>
        <taxon>Dikarya</taxon>
        <taxon>Ascomycota</taxon>
        <taxon>Pezizomycotina</taxon>
        <taxon>Dothideomycetes</taxon>
        <taxon>Pleosporomycetidae</taxon>
        <taxon>Venturiales</taxon>
        <taxon>Venturiaceae</taxon>
        <taxon>Venturia</taxon>
    </lineage>
</organism>
<sequence>MKLRNNEEPPWKRKERRQRRRAARRAKLLGIDPPQTSAIESQAMAEARARALQMAAEAAEIAAEEAETLQRAARRKAEEQEKMERERVAVCQHQTPEKGQKCSTNYIPTSPELYRYRHNLHRWLLLSMYNYEALRSEDDDDSDLVQPRDEYASDYTSDSN</sequence>
<dbReference type="Proteomes" id="UP000433883">
    <property type="component" value="Unassembled WGS sequence"/>
</dbReference>
<dbReference type="Proteomes" id="UP000447873">
    <property type="component" value="Unassembled WGS sequence"/>
</dbReference>
<dbReference type="AlphaFoldDB" id="A0A8H3V786"/>
<feature type="region of interest" description="Disordered" evidence="1">
    <location>
        <begin position="136"/>
        <end position="160"/>
    </location>
</feature>
<accession>A0A8H3V786</accession>
<feature type="compositionally biased region" description="Basic and acidic residues" evidence="1">
    <location>
        <begin position="1"/>
        <end position="12"/>
    </location>
</feature>
<proteinExistence type="predicted"/>
<reference evidence="3 4" key="1">
    <citation type="submission" date="2019-11" db="EMBL/GenBank/DDBJ databases">
        <title>Venturia inaequalis Genome Resource.</title>
        <authorList>
            <person name="Lichtner F.J."/>
        </authorList>
    </citation>
    <scope>NUCLEOTIDE SEQUENCE [LARGE SCALE GENOMIC DNA]</scope>
    <source>
        <strain evidence="2 5">120213</strain>
        <strain evidence="3">Bline_iso_100314</strain>
    </source>
</reference>